<keyword evidence="5" id="KW-0798">TonB box</keyword>
<evidence type="ECO:0000259" key="10">
    <source>
        <dbReference type="Pfam" id="PF07715"/>
    </source>
</evidence>
<evidence type="ECO:0000256" key="6">
    <source>
        <dbReference type="ARBA" id="ARBA00023136"/>
    </source>
</evidence>
<dbReference type="PROSITE" id="PS52016">
    <property type="entry name" value="TONB_DEPENDENT_REC_3"/>
    <property type="match status" value="1"/>
</dbReference>
<evidence type="ECO:0000256" key="3">
    <source>
        <dbReference type="ARBA" id="ARBA00022692"/>
    </source>
</evidence>
<evidence type="ECO:0000256" key="8">
    <source>
        <dbReference type="ARBA" id="ARBA00023237"/>
    </source>
</evidence>
<dbReference type="EMBL" id="VSSQ01000237">
    <property type="protein sequence ID" value="MPL87373.1"/>
    <property type="molecule type" value="Genomic_DNA"/>
</dbReference>
<keyword evidence="8" id="KW-0998">Cell outer membrane</keyword>
<gene>
    <name evidence="11" type="primary">btuB_37</name>
    <name evidence="11" type="ORF">SDC9_33373</name>
</gene>
<evidence type="ECO:0000256" key="5">
    <source>
        <dbReference type="ARBA" id="ARBA00023077"/>
    </source>
</evidence>
<keyword evidence="2" id="KW-0813">Transport</keyword>
<comment type="subcellular location">
    <subcellularLocation>
        <location evidence="1">Cell outer membrane</location>
        <topology evidence="1">Multi-pass membrane protein</topology>
    </subcellularLocation>
</comment>
<dbReference type="SUPFAM" id="SSF56935">
    <property type="entry name" value="Porins"/>
    <property type="match status" value="1"/>
</dbReference>
<reference evidence="11" key="1">
    <citation type="submission" date="2019-08" db="EMBL/GenBank/DDBJ databases">
        <authorList>
            <person name="Kucharzyk K."/>
            <person name="Murdoch R.W."/>
            <person name="Higgins S."/>
            <person name="Loffler F."/>
        </authorList>
    </citation>
    <scope>NUCLEOTIDE SEQUENCE</scope>
</reference>
<evidence type="ECO:0000313" key="11">
    <source>
        <dbReference type="EMBL" id="MPL87373.1"/>
    </source>
</evidence>
<dbReference type="PANTHER" id="PTHR30069">
    <property type="entry name" value="TONB-DEPENDENT OUTER MEMBRANE RECEPTOR"/>
    <property type="match status" value="1"/>
</dbReference>
<comment type="caution">
    <text evidence="11">The sequence shown here is derived from an EMBL/GenBank/DDBJ whole genome shotgun (WGS) entry which is preliminary data.</text>
</comment>
<accession>A0A644V9B8</accession>
<dbReference type="GO" id="GO:0044718">
    <property type="term" value="P:siderophore transmembrane transport"/>
    <property type="evidence" value="ECO:0007669"/>
    <property type="project" value="TreeGrafter"/>
</dbReference>
<keyword evidence="3" id="KW-0812">Transmembrane</keyword>
<dbReference type="Pfam" id="PF00593">
    <property type="entry name" value="TonB_dep_Rec_b-barrel"/>
    <property type="match status" value="1"/>
</dbReference>
<evidence type="ECO:0000256" key="4">
    <source>
        <dbReference type="ARBA" id="ARBA00022729"/>
    </source>
</evidence>
<dbReference type="Pfam" id="PF07715">
    <property type="entry name" value="Plug"/>
    <property type="match status" value="1"/>
</dbReference>
<evidence type="ECO:0000256" key="1">
    <source>
        <dbReference type="ARBA" id="ARBA00004571"/>
    </source>
</evidence>
<keyword evidence="4" id="KW-0732">Signal</keyword>
<dbReference type="InterPro" id="IPR000531">
    <property type="entry name" value="Beta-barrel_TonB"/>
</dbReference>
<evidence type="ECO:0000259" key="9">
    <source>
        <dbReference type="Pfam" id="PF00593"/>
    </source>
</evidence>
<keyword evidence="6" id="KW-0472">Membrane</keyword>
<dbReference type="Gene3D" id="2.40.170.20">
    <property type="entry name" value="TonB-dependent receptor, beta-barrel domain"/>
    <property type="match status" value="1"/>
</dbReference>
<dbReference type="InterPro" id="IPR012910">
    <property type="entry name" value="Plug_dom"/>
</dbReference>
<dbReference type="GO" id="GO:0009279">
    <property type="term" value="C:cell outer membrane"/>
    <property type="evidence" value="ECO:0007669"/>
    <property type="project" value="UniProtKB-SubCell"/>
</dbReference>
<dbReference type="InterPro" id="IPR037066">
    <property type="entry name" value="Plug_dom_sf"/>
</dbReference>
<dbReference type="Gene3D" id="2.170.130.10">
    <property type="entry name" value="TonB-dependent receptor, plug domain"/>
    <property type="match status" value="1"/>
</dbReference>
<keyword evidence="7" id="KW-0675">Receptor</keyword>
<dbReference type="InterPro" id="IPR039426">
    <property type="entry name" value="TonB-dep_rcpt-like"/>
</dbReference>
<dbReference type="GO" id="GO:0015344">
    <property type="term" value="F:siderophore uptake transmembrane transporter activity"/>
    <property type="evidence" value="ECO:0007669"/>
    <property type="project" value="TreeGrafter"/>
</dbReference>
<feature type="domain" description="TonB-dependent receptor plug" evidence="10">
    <location>
        <begin position="55"/>
        <end position="151"/>
    </location>
</feature>
<dbReference type="InterPro" id="IPR036942">
    <property type="entry name" value="Beta-barrel_TonB_sf"/>
</dbReference>
<dbReference type="AlphaFoldDB" id="A0A644V9B8"/>
<name>A0A644V9B8_9ZZZZ</name>
<evidence type="ECO:0000256" key="2">
    <source>
        <dbReference type="ARBA" id="ARBA00022448"/>
    </source>
</evidence>
<sequence length="686" mass="77607">MSDFRVKMLLTGFCCYLFCWLQPIDVHAVEKLDTTKTYRIEEITVTEQYRKAEIRTTAPFQTLSAKQLSKLNAMQVSDAIRYFSGVSVRDYGGIGGLKTVSVRSLGATHTAVSYDGITLTDCQTGQIDIGRFSLDNVDMIALNNGQSDLVFQPARMFASAALLQIRTVNPRFEDKKTWHGKVGFKSGSFGLFNPVFRLQHKISRVFSADFSGEWLIAHGRYPYLLNYSYLGSGLTSKEIRKNTDVNNLRLEVALYAKPSERESAYLKAYLYTSERGLPGATILYNTDNFSSQRIWDKTFFVQGHYEKDFSSVIAMQLNAKYHHGFMHYSDTTYLNDMGRMESIFRQDEYYGSAAMIYRASQNLSFSFAADGFVNNMLAEFETPELSDTFAKPVRYSLMSVLASKFVTRELLATASLLSTVVNDKVQVGEAPGSYRRLSPYLSVAYKPFADQDIRIRFFYKNIFRLPSFNDLYYARTGNVGLQPETTDQLNAGLTYALSLADWMPLFSVTVDAYRNYVKDKIVALPTKNIFIWSMVNLGKVQVDGLDLTVETNLSVNDKMAVLLGGTYTYQRALDVTMPGSNTYRHQIPYTPRVSGSGRLGVETPWVNVSYSLLWSGARYAGYQNYTENRLPGYTDHGISASRDVKLKRCVLSLQVEALNLLDENYAVVKWFPMPGRAYRGTVGLRF</sequence>
<dbReference type="PANTHER" id="PTHR30069:SF29">
    <property type="entry name" value="HEMOGLOBIN AND HEMOGLOBIN-HAPTOGLOBIN-BINDING PROTEIN 1-RELATED"/>
    <property type="match status" value="1"/>
</dbReference>
<protein>
    <submittedName>
        <fullName evidence="11">Vitamin B12 transporter BtuB</fullName>
    </submittedName>
</protein>
<proteinExistence type="predicted"/>
<feature type="domain" description="TonB-dependent receptor-like beta-barrel" evidence="9">
    <location>
        <begin position="293"/>
        <end position="660"/>
    </location>
</feature>
<organism evidence="11">
    <name type="scientific">bioreactor metagenome</name>
    <dbReference type="NCBI Taxonomy" id="1076179"/>
    <lineage>
        <taxon>unclassified sequences</taxon>
        <taxon>metagenomes</taxon>
        <taxon>ecological metagenomes</taxon>
    </lineage>
</organism>
<evidence type="ECO:0000256" key="7">
    <source>
        <dbReference type="ARBA" id="ARBA00023170"/>
    </source>
</evidence>